<dbReference type="FunFam" id="3.10.110.10:FF:000050">
    <property type="entry name" value="eIF-2-alpha kinase GCN2"/>
    <property type="match status" value="1"/>
</dbReference>
<evidence type="ECO:0000259" key="13">
    <source>
        <dbReference type="PROSITE" id="PS50011"/>
    </source>
</evidence>
<dbReference type="GO" id="GO:0005829">
    <property type="term" value="C:cytosol"/>
    <property type="evidence" value="ECO:0007669"/>
    <property type="project" value="TreeGrafter"/>
</dbReference>
<feature type="compositionally biased region" description="Acidic residues" evidence="12">
    <location>
        <begin position="412"/>
        <end position="421"/>
    </location>
</feature>
<feature type="region of interest" description="Disordered" evidence="12">
    <location>
        <begin position="251"/>
        <end position="286"/>
    </location>
</feature>
<feature type="region of interest" description="Disordered" evidence="12">
    <location>
        <begin position="403"/>
        <end position="493"/>
    </location>
</feature>
<feature type="compositionally biased region" description="Low complexity" evidence="12">
    <location>
        <begin position="18"/>
        <end position="31"/>
    </location>
</feature>
<dbReference type="SMART" id="SM00591">
    <property type="entry name" value="RWD"/>
    <property type="match status" value="1"/>
</dbReference>
<feature type="region of interest" description="Disordered" evidence="12">
    <location>
        <begin position="1"/>
        <end position="35"/>
    </location>
</feature>
<feature type="binding site" evidence="11">
    <location>
        <position position="341"/>
    </location>
    <ligand>
        <name>ATP</name>
        <dbReference type="ChEBI" id="CHEBI:30616"/>
    </ligand>
</feature>
<dbReference type="PANTHER" id="PTHR11042:SF136">
    <property type="entry name" value="EIF-2-ALPHA KINASE GCN2"/>
    <property type="match status" value="1"/>
</dbReference>
<dbReference type="Gene3D" id="3.30.200.20">
    <property type="entry name" value="Phosphorylase Kinase, domain 1"/>
    <property type="match status" value="1"/>
</dbReference>
<feature type="compositionally biased region" description="Basic and acidic residues" evidence="12">
    <location>
        <begin position="1190"/>
        <end position="1199"/>
    </location>
</feature>
<feature type="domain" description="RWD" evidence="14">
    <location>
        <begin position="49"/>
        <end position="159"/>
    </location>
</feature>
<protein>
    <recommendedName>
        <fullName evidence="1">non-specific serine/threonine protein kinase</fullName>
        <ecNumber evidence="1">2.7.11.1</ecNumber>
    </recommendedName>
</protein>
<dbReference type="Gene3D" id="3.10.110.10">
    <property type="entry name" value="Ubiquitin Conjugating Enzyme"/>
    <property type="match status" value="1"/>
</dbReference>
<dbReference type="PROSITE" id="PS00107">
    <property type="entry name" value="PROTEIN_KINASE_ATP"/>
    <property type="match status" value="1"/>
</dbReference>
<comment type="catalytic activity">
    <reaction evidence="10">
        <text>L-seryl-[protein] + ATP = O-phospho-L-seryl-[protein] + ADP + H(+)</text>
        <dbReference type="Rhea" id="RHEA:17989"/>
        <dbReference type="Rhea" id="RHEA-COMP:9863"/>
        <dbReference type="Rhea" id="RHEA-COMP:11604"/>
        <dbReference type="ChEBI" id="CHEBI:15378"/>
        <dbReference type="ChEBI" id="CHEBI:29999"/>
        <dbReference type="ChEBI" id="CHEBI:30616"/>
        <dbReference type="ChEBI" id="CHEBI:83421"/>
        <dbReference type="ChEBI" id="CHEBI:456216"/>
        <dbReference type="EC" id="2.7.11.1"/>
    </reaction>
</comment>
<evidence type="ECO:0000256" key="6">
    <source>
        <dbReference type="ARBA" id="ARBA00022840"/>
    </source>
</evidence>
<dbReference type="EMBL" id="CAICTM010000087">
    <property type="protein sequence ID" value="CAB9500620.1"/>
    <property type="molecule type" value="Genomic_DNA"/>
</dbReference>
<keyword evidence="7" id="KW-0652">Protein synthesis inhibitor</keyword>
<proteinExistence type="inferred from homology"/>
<keyword evidence="6 11" id="KW-0067">ATP-binding</keyword>
<dbReference type="PROSITE" id="PS00108">
    <property type="entry name" value="PROTEIN_KINASE_ST"/>
    <property type="match status" value="1"/>
</dbReference>
<dbReference type="OrthoDB" id="6778822at2759"/>
<gene>
    <name evidence="15" type="ORF">SEMRO_88_G046400.1</name>
</gene>
<dbReference type="Gene3D" id="1.10.510.10">
    <property type="entry name" value="Transferase(Phosphotransferase) domain 1"/>
    <property type="match status" value="1"/>
</dbReference>
<keyword evidence="4 11" id="KW-0547">Nucleotide-binding</keyword>
<dbReference type="InterPro" id="IPR006575">
    <property type="entry name" value="RWD_dom"/>
</dbReference>
<evidence type="ECO:0000256" key="8">
    <source>
        <dbReference type="ARBA" id="ARBA00037982"/>
    </source>
</evidence>
<reference evidence="15" key="1">
    <citation type="submission" date="2020-06" db="EMBL/GenBank/DDBJ databases">
        <authorList>
            <consortium name="Plant Systems Biology data submission"/>
        </authorList>
    </citation>
    <scope>NUCLEOTIDE SEQUENCE</scope>
    <source>
        <strain evidence="15">D6</strain>
    </source>
</reference>
<dbReference type="PROSITE" id="PS50908">
    <property type="entry name" value="RWD"/>
    <property type="match status" value="1"/>
</dbReference>
<evidence type="ECO:0000256" key="5">
    <source>
        <dbReference type="ARBA" id="ARBA00022777"/>
    </source>
</evidence>
<dbReference type="SUPFAM" id="SSF55681">
    <property type="entry name" value="Class II aaRS and biotin synthetases"/>
    <property type="match status" value="1"/>
</dbReference>
<organism evidence="15 16">
    <name type="scientific">Seminavis robusta</name>
    <dbReference type="NCBI Taxonomy" id="568900"/>
    <lineage>
        <taxon>Eukaryota</taxon>
        <taxon>Sar</taxon>
        <taxon>Stramenopiles</taxon>
        <taxon>Ochrophyta</taxon>
        <taxon>Bacillariophyta</taxon>
        <taxon>Bacillariophyceae</taxon>
        <taxon>Bacillariophycidae</taxon>
        <taxon>Naviculales</taxon>
        <taxon>Naviculaceae</taxon>
        <taxon>Seminavis</taxon>
    </lineage>
</organism>
<comment type="catalytic activity">
    <reaction evidence="9">
        <text>L-threonyl-[protein] + ATP = O-phospho-L-threonyl-[protein] + ADP + H(+)</text>
        <dbReference type="Rhea" id="RHEA:46608"/>
        <dbReference type="Rhea" id="RHEA-COMP:11060"/>
        <dbReference type="Rhea" id="RHEA-COMP:11605"/>
        <dbReference type="ChEBI" id="CHEBI:15378"/>
        <dbReference type="ChEBI" id="CHEBI:30013"/>
        <dbReference type="ChEBI" id="CHEBI:30616"/>
        <dbReference type="ChEBI" id="CHEBI:61977"/>
        <dbReference type="ChEBI" id="CHEBI:456216"/>
        <dbReference type="EC" id="2.7.11.1"/>
    </reaction>
</comment>
<dbReference type="Gene3D" id="3.30.930.10">
    <property type="entry name" value="Bira Bifunctional Protein, Domain 2"/>
    <property type="match status" value="1"/>
</dbReference>
<dbReference type="InterPro" id="IPR000719">
    <property type="entry name" value="Prot_kinase_dom"/>
</dbReference>
<evidence type="ECO:0000313" key="15">
    <source>
        <dbReference type="EMBL" id="CAB9500620.1"/>
    </source>
</evidence>
<keyword evidence="3" id="KW-0808">Transferase</keyword>
<sequence>MGKKGFFDVLQDDDDSSSESSASGQSLPSAPNSNVVVPSFEDLSLSRADEETVLQAVYGSDFTRKEGAQGRASRLNVQVRPPGTEEAHVGSKLILSLKLQKQYPYVMPTIELKKVVGLTDQEQKELMKLLTERATQLARSGSIMMVELVQVAEEFLLERNRDPTMSAWEQMKAREEREKENERQLQLEQQAEINRLMERPSNSERKERSDHSGGTKSPVSARMVLESGAECPSSDIKRELNRQMEALEDARRLKLGGGTNKEEGVLDADNPFADLDDDNNDDYSDDQFDNDDELDYAQNWGGTSSRYKADFIELGVLGRGGGGEVVKVRNRLDRRTYAVKKIILESEKGQFAQTGAVQNRKLRREVTTISRMTHKNIVRYYQAWVEGEIESIEETSMVRELSTDLDTKDDTPDGLDDEDGELSGSGHEYVPGLWAKPSMGKFFSDDGERMSSSESSGESDSDGDSGSEGDGDEDDDDFIDWDSSDNGKSAANNQLHSQSIETLLEMENDHGLQQSPLLAGFGFQAKPHSTLPTSGEKKRSNSISSDYDDWDESSSVKVSSAQNQRILYIQMEYCSSTLRKLIDDQSMAKMDENDVWRLVRQIIEALVYIHSRKIIHRDLKPGNIFLDSEGNVRLGDFGLATRHRANDEGEKSDSQAETQGVYDYIEDISRLLGGSAHASLSHQSSIQESMTGGVGTTFYRAPEQEGGAARVKGGKHDSSYGSKADMFSMGIVLFEMFHPPFETYMERAEILTKLRGDHVAASKTTQDGGDADLQKRVRFEDRFPPAFAKSAPENVKRILLWCLERDPAKRPSAEELLSSDLIPRKIEVEQRYLEEALELFTNPQSDCFMQIVNAVFNRATPDVIEMTYDTDAAVKANNMGLAKGKSRMPTPSQALWKAVEEIRAGAIDSSSVNSLAMNASSQVAAANALQRARLTGKLGKGGKGMLKRSAQRTAGIIAMRAAAAASTGALDGFHGADPTIVEEVCSRLCGIFQSHGAVHMKSPLLRPRPATVHSLAVGGPAEVIDTRGNVLLLPEDLTAQFARIVGRGGSAVANVKRWDIDRVYHKAVAGGHPRESLEASFDIVMEDPQMRGRQVEAESIFVACQVMGCFPQPEVCKHLPFEATAPMWYMRLTHTRLTDAILEVCGVPQKELLRRVCLSILTQSCAPGPSTLIKALKRRKKRNKNQKKSNASERLERQLENATTNHGLPTAAANKLRAFITKGCMPLPCNVEEALDKLQAAVSYLLSTDKEAKLDPRRMKRFEDIGRTLKGLKQLVATLGALGISPLFGTGKQGTPATRLNRPLYISIDLGLRQKRKHFHGQVVFQCIALPDDYLEEEKDEHNEFVISSAGRGIKVAEGGRYDDLVRKSRPPGNFGSAIFNHYTTAPIPMCAGVSFSVGKLVELAYMDATVPEQGEKDIITEMPQKLSMDKPGVDFLRRLLGHPLKFSRSVKCVVASPHGMDSSSTSERLLVAARLWAEGISAEYMPQSGVMLSLIKRLRGDDSSTNEVGSDWSLAELLGACALLNIPFVVIVQEHLLKDKGSVRLRKVLSYDLDTGWRSGSAGSNELFVPLDLLASTIREMSAESIKLSKGEPISEEPRQESGGGSMRDLGSQRGTAHVECIFVDQDQFYSDGVNVDTPHYKTVLKAMKNLAQRSEAYLSTQMNAVGSTPVFGVSDLPFWVLRDFGTCLMRREVKEKSAVGASVEVTERFPRGKRALKGLAMAIDNFMKKRGYWDQNGTKTGSGETHGSSQLLTLLLYSKLDDRFDMISLEGSNKRDSTPTRRR</sequence>
<dbReference type="Proteomes" id="UP001153069">
    <property type="component" value="Unassembled WGS sequence"/>
</dbReference>
<dbReference type="GO" id="GO:0004694">
    <property type="term" value="F:eukaryotic translation initiation factor 2alpha kinase activity"/>
    <property type="evidence" value="ECO:0007669"/>
    <property type="project" value="TreeGrafter"/>
</dbReference>
<dbReference type="GO" id="GO:0005634">
    <property type="term" value="C:nucleus"/>
    <property type="evidence" value="ECO:0007669"/>
    <property type="project" value="TreeGrafter"/>
</dbReference>
<dbReference type="InterPro" id="IPR017441">
    <property type="entry name" value="Protein_kinase_ATP_BS"/>
</dbReference>
<dbReference type="SMART" id="SM00220">
    <property type="entry name" value="S_TKc"/>
    <property type="match status" value="1"/>
</dbReference>
<evidence type="ECO:0000313" key="16">
    <source>
        <dbReference type="Proteomes" id="UP001153069"/>
    </source>
</evidence>
<feature type="region of interest" description="Disordered" evidence="12">
    <location>
        <begin position="193"/>
        <end position="221"/>
    </location>
</feature>
<evidence type="ECO:0000259" key="14">
    <source>
        <dbReference type="PROSITE" id="PS50908"/>
    </source>
</evidence>
<dbReference type="SUPFAM" id="SSF56112">
    <property type="entry name" value="Protein kinase-like (PK-like)"/>
    <property type="match status" value="1"/>
</dbReference>
<evidence type="ECO:0000256" key="7">
    <source>
        <dbReference type="ARBA" id="ARBA00023193"/>
    </source>
</evidence>
<dbReference type="GO" id="GO:0017148">
    <property type="term" value="P:negative regulation of translation"/>
    <property type="evidence" value="ECO:0007669"/>
    <property type="project" value="UniProtKB-KW"/>
</dbReference>
<comment type="similarity">
    <text evidence="8">Belongs to the protein kinase superfamily. Ser/Thr protein kinase family. GCN2 subfamily.</text>
</comment>
<evidence type="ECO:0000256" key="1">
    <source>
        <dbReference type="ARBA" id="ARBA00012513"/>
    </source>
</evidence>
<dbReference type="InterPro" id="IPR050339">
    <property type="entry name" value="CC_SR_Kinase"/>
</dbReference>
<dbReference type="PANTHER" id="PTHR11042">
    <property type="entry name" value="EUKARYOTIC TRANSLATION INITIATION FACTOR 2-ALPHA KINASE EIF2-ALPHA KINASE -RELATED"/>
    <property type="match status" value="1"/>
</dbReference>
<keyword evidence="16" id="KW-1185">Reference proteome</keyword>
<evidence type="ECO:0000256" key="10">
    <source>
        <dbReference type="ARBA" id="ARBA00048679"/>
    </source>
</evidence>
<feature type="compositionally biased region" description="Acidic residues" evidence="12">
    <location>
        <begin position="457"/>
        <end position="483"/>
    </location>
</feature>
<evidence type="ECO:0000256" key="3">
    <source>
        <dbReference type="ARBA" id="ARBA00022679"/>
    </source>
</evidence>
<dbReference type="InterPro" id="IPR011009">
    <property type="entry name" value="Kinase-like_dom_sf"/>
</dbReference>
<feature type="domain" description="Protein kinase" evidence="13">
    <location>
        <begin position="311"/>
        <end position="822"/>
    </location>
</feature>
<dbReference type="InterPro" id="IPR016135">
    <property type="entry name" value="UBQ-conjugating_enzyme/RWD"/>
</dbReference>
<feature type="compositionally biased region" description="Basic and acidic residues" evidence="12">
    <location>
        <begin position="195"/>
        <end position="213"/>
    </location>
</feature>
<dbReference type="EC" id="2.7.11.1" evidence="1"/>
<dbReference type="Pfam" id="PF05773">
    <property type="entry name" value="RWD"/>
    <property type="match status" value="1"/>
</dbReference>
<feature type="region of interest" description="Disordered" evidence="12">
    <location>
        <begin position="523"/>
        <end position="554"/>
    </location>
</feature>
<dbReference type="Pfam" id="PF00069">
    <property type="entry name" value="Pkinase"/>
    <property type="match status" value="3"/>
</dbReference>
<accession>A0A9N8H622</accession>
<evidence type="ECO:0000256" key="11">
    <source>
        <dbReference type="PROSITE-ProRule" id="PRU10141"/>
    </source>
</evidence>
<evidence type="ECO:0000256" key="12">
    <source>
        <dbReference type="SAM" id="MobiDB-lite"/>
    </source>
</evidence>
<feature type="region of interest" description="Disordered" evidence="12">
    <location>
        <begin position="1177"/>
        <end position="1207"/>
    </location>
</feature>
<dbReference type="InterPro" id="IPR008271">
    <property type="entry name" value="Ser/Thr_kinase_AS"/>
</dbReference>
<dbReference type="GO" id="GO:0005524">
    <property type="term" value="F:ATP binding"/>
    <property type="evidence" value="ECO:0007669"/>
    <property type="project" value="UniProtKB-UniRule"/>
</dbReference>
<dbReference type="InterPro" id="IPR045864">
    <property type="entry name" value="aa-tRNA-synth_II/BPL/LPL"/>
</dbReference>
<dbReference type="CDD" id="cd23823">
    <property type="entry name" value="RWD_GCN2"/>
    <property type="match status" value="1"/>
</dbReference>
<feature type="compositionally biased region" description="Basic residues" evidence="12">
    <location>
        <begin position="1177"/>
        <end position="1187"/>
    </location>
</feature>
<keyword evidence="2" id="KW-0723">Serine/threonine-protein kinase</keyword>
<evidence type="ECO:0000256" key="9">
    <source>
        <dbReference type="ARBA" id="ARBA00047899"/>
    </source>
</evidence>
<feature type="region of interest" description="Disordered" evidence="12">
    <location>
        <begin position="1588"/>
        <end position="1613"/>
    </location>
</feature>
<keyword evidence="5 15" id="KW-0418">Kinase</keyword>
<name>A0A9N8H622_9STRA</name>
<dbReference type="SUPFAM" id="SSF54495">
    <property type="entry name" value="UBC-like"/>
    <property type="match status" value="1"/>
</dbReference>
<feature type="compositionally biased region" description="Acidic residues" evidence="12">
    <location>
        <begin position="274"/>
        <end position="286"/>
    </location>
</feature>
<evidence type="ECO:0000256" key="2">
    <source>
        <dbReference type="ARBA" id="ARBA00022527"/>
    </source>
</evidence>
<dbReference type="PROSITE" id="PS50011">
    <property type="entry name" value="PROTEIN_KINASE_DOM"/>
    <property type="match status" value="1"/>
</dbReference>
<comment type="caution">
    <text evidence="15">The sequence shown here is derived from an EMBL/GenBank/DDBJ whole genome shotgun (WGS) entry which is preliminary data.</text>
</comment>
<evidence type="ECO:0000256" key="4">
    <source>
        <dbReference type="ARBA" id="ARBA00022741"/>
    </source>
</evidence>
<dbReference type="GO" id="GO:0009893">
    <property type="term" value="P:positive regulation of metabolic process"/>
    <property type="evidence" value="ECO:0007669"/>
    <property type="project" value="UniProtKB-ARBA"/>
</dbReference>